<feature type="region of interest" description="Disordered" evidence="1">
    <location>
        <begin position="229"/>
        <end position="285"/>
    </location>
</feature>
<dbReference type="EMBL" id="GG745377">
    <property type="protein sequence ID" value="KNE72132.1"/>
    <property type="molecule type" value="Genomic_DNA"/>
</dbReference>
<accession>A0A0L0TBK6</accession>
<feature type="region of interest" description="Disordered" evidence="1">
    <location>
        <begin position="427"/>
        <end position="502"/>
    </location>
</feature>
<dbReference type="GO" id="GO:0003676">
    <property type="term" value="F:nucleic acid binding"/>
    <property type="evidence" value="ECO:0007669"/>
    <property type="project" value="InterPro"/>
</dbReference>
<keyword evidence="3" id="KW-1185">Reference proteome</keyword>
<evidence type="ECO:0000313" key="2">
    <source>
        <dbReference type="EMBL" id="KNE72132.1"/>
    </source>
</evidence>
<reference evidence="2 3" key="1">
    <citation type="submission" date="2009-11" db="EMBL/GenBank/DDBJ databases">
        <title>Annotation of Allomyces macrogynus ATCC 38327.</title>
        <authorList>
            <consortium name="The Broad Institute Genome Sequencing Platform"/>
            <person name="Russ C."/>
            <person name="Cuomo C."/>
            <person name="Burger G."/>
            <person name="Gray M.W."/>
            <person name="Holland P.W.H."/>
            <person name="King N."/>
            <person name="Lang F.B.F."/>
            <person name="Roger A.J."/>
            <person name="Ruiz-Trillo I."/>
            <person name="Young S.K."/>
            <person name="Zeng Q."/>
            <person name="Gargeya S."/>
            <person name="Fitzgerald M."/>
            <person name="Haas B."/>
            <person name="Abouelleil A."/>
            <person name="Alvarado L."/>
            <person name="Arachchi H.M."/>
            <person name="Berlin A."/>
            <person name="Chapman S.B."/>
            <person name="Gearin G."/>
            <person name="Goldberg J."/>
            <person name="Griggs A."/>
            <person name="Gujja S."/>
            <person name="Hansen M."/>
            <person name="Heiman D."/>
            <person name="Howarth C."/>
            <person name="Larimer J."/>
            <person name="Lui A."/>
            <person name="MacDonald P.J.P."/>
            <person name="McCowen C."/>
            <person name="Montmayeur A."/>
            <person name="Murphy C."/>
            <person name="Neiman D."/>
            <person name="Pearson M."/>
            <person name="Priest M."/>
            <person name="Roberts A."/>
            <person name="Saif S."/>
            <person name="Shea T."/>
            <person name="Sisk P."/>
            <person name="Stolte C."/>
            <person name="Sykes S."/>
            <person name="Wortman J."/>
            <person name="Nusbaum C."/>
            <person name="Birren B."/>
        </authorList>
    </citation>
    <scope>NUCLEOTIDE SEQUENCE [LARGE SCALE GENOMIC DNA]</scope>
    <source>
        <strain evidence="2 3">ATCC 38327</strain>
    </source>
</reference>
<sequence>MAANDDEEFSIHFQVRALRPSATGGDPRFEIVAPTYTTPNTTPKPLLGLHAHPTITLTRTARAVIRAALALPLVMEEAVIAGGGVASMALVPPAMPATAMPGTAPWTKDTSALLADLARVQAAMSQMQPQANGAVGTAETAQQQPSLMYQPLTPATAAGTSAFPPTAVPAAFQVPGLPMPYAGMLASSALAGQPSTSAQQQSVPQIVPPQVVLPTAAAAAAAAAAQVAQFQHHQQQQGDSRGHGPAAKAPAVSLAGAPDHHPGPRPPLHRRPKSRNTVSSRCRSAPHLRNHLSDYLRALGVTIARYRWDKRPDDANAMMPYAIVEMVGSVDLERRLVIGLQTHSFDGTVVAPFRLPKEARVDLTKDFTDVLDRAAIAATELLMDPARAPPVVVAPAIVAARAAPVTVSATVPAVAVAPSIASAITTVDHAPPAPRARGVDPAPPRTSTTTSRHPIHDDEPGALPPRRSRSRSRSRSSRHARSRSPTYRARRRSVTPDDDHYRHSRRVARFKVTNLPNDKRTSPIFLTFFAQAGHALYMHWTMGTGGAPASAIVEMTRHSLIVKRMMDLDGCVLFDRPISIDVVDPDDKKGVTLPRKPPAVFLVTGIPATGNRYNQMRHYMHSFGQLYQLDWRFRSRDKICYAFVSMQDDGSQLALKADGCEFYGGTLKVERITDPATFFADPTLLEAKLEAAYPLASRQHHPYHHYQYQNSYVPSAASARAPPPPPLLPSGAAALTLAFPSAPAAPTSADARLGGMMFGSAATAKIITSPTVATAHGDAGAGMARRAGS</sequence>
<protein>
    <submittedName>
        <fullName evidence="2">Uncharacterized protein</fullName>
    </submittedName>
</protein>
<dbReference type="Proteomes" id="UP000054350">
    <property type="component" value="Unassembled WGS sequence"/>
</dbReference>
<proteinExistence type="predicted"/>
<dbReference type="InterPro" id="IPR035979">
    <property type="entry name" value="RBD_domain_sf"/>
</dbReference>
<name>A0A0L0TBK6_ALLM3</name>
<dbReference type="SUPFAM" id="SSF54928">
    <property type="entry name" value="RNA-binding domain, RBD"/>
    <property type="match status" value="1"/>
</dbReference>
<dbReference type="VEuPathDB" id="FungiDB:AMAG_20544"/>
<gene>
    <name evidence="2" type="ORF">AMAG_20544</name>
</gene>
<feature type="compositionally biased region" description="Basic residues" evidence="1">
    <location>
        <begin position="466"/>
        <end position="493"/>
    </location>
</feature>
<evidence type="ECO:0000313" key="3">
    <source>
        <dbReference type="Proteomes" id="UP000054350"/>
    </source>
</evidence>
<dbReference type="OrthoDB" id="10483008at2759"/>
<reference evidence="3" key="2">
    <citation type="submission" date="2009-11" db="EMBL/GenBank/DDBJ databases">
        <title>The Genome Sequence of Allomyces macrogynus strain ATCC 38327.</title>
        <authorList>
            <consortium name="The Broad Institute Genome Sequencing Platform"/>
            <person name="Russ C."/>
            <person name="Cuomo C."/>
            <person name="Shea T."/>
            <person name="Young S.K."/>
            <person name="Zeng Q."/>
            <person name="Koehrsen M."/>
            <person name="Haas B."/>
            <person name="Borodovsky M."/>
            <person name="Guigo R."/>
            <person name="Alvarado L."/>
            <person name="Berlin A."/>
            <person name="Borenstein D."/>
            <person name="Chen Z."/>
            <person name="Engels R."/>
            <person name="Freedman E."/>
            <person name="Gellesch M."/>
            <person name="Goldberg J."/>
            <person name="Griggs A."/>
            <person name="Gujja S."/>
            <person name="Heiman D."/>
            <person name="Hepburn T."/>
            <person name="Howarth C."/>
            <person name="Jen D."/>
            <person name="Larson L."/>
            <person name="Lewis B."/>
            <person name="Mehta T."/>
            <person name="Park D."/>
            <person name="Pearson M."/>
            <person name="Roberts A."/>
            <person name="Saif S."/>
            <person name="Shenoy N."/>
            <person name="Sisk P."/>
            <person name="Stolte C."/>
            <person name="Sykes S."/>
            <person name="Walk T."/>
            <person name="White J."/>
            <person name="Yandava C."/>
            <person name="Burger G."/>
            <person name="Gray M.W."/>
            <person name="Holland P.W.H."/>
            <person name="King N."/>
            <person name="Lang F.B.F."/>
            <person name="Roger A.J."/>
            <person name="Ruiz-Trillo I."/>
            <person name="Lander E."/>
            <person name="Nusbaum C."/>
        </authorList>
    </citation>
    <scope>NUCLEOTIDE SEQUENCE [LARGE SCALE GENOMIC DNA]</scope>
    <source>
        <strain evidence="3">ATCC 38327</strain>
    </source>
</reference>
<evidence type="ECO:0000256" key="1">
    <source>
        <dbReference type="SAM" id="MobiDB-lite"/>
    </source>
</evidence>
<dbReference type="AlphaFoldDB" id="A0A0L0TBK6"/>
<organism evidence="2 3">
    <name type="scientific">Allomyces macrogynus (strain ATCC 38327)</name>
    <name type="common">Allomyces javanicus var. macrogynus</name>
    <dbReference type="NCBI Taxonomy" id="578462"/>
    <lineage>
        <taxon>Eukaryota</taxon>
        <taxon>Fungi</taxon>
        <taxon>Fungi incertae sedis</taxon>
        <taxon>Blastocladiomycota</taxon>
        <taxon>Blastocladiomycetes</taxon>
        <taxon>Blastocladiales</taxon>
        <taxon>Blastocladiaceae</taxon>
        <taxon>Allomyces</taxon>
    </lineage>
</organism>